<proteinExistence type="predicted"/>
<dbReference type="Proteomes" id="UP000323144">
    <property type="component" value="Chromosome"/>
</dbReference>
<reference evidence="1 2" key="1">
    <citation type="submission" date="2019-08" db="EMBL/GenBank/DDBJ databases">
        <title>Complete genome sequence of Spiroplasma chinense CCH (DSM 19755).</title>
        <authorList>
            <person name="Shen H.-Y."/>
            <person name="Lin Y.-C."/>
            <person name="Chou L."/>
            <person name="Kuo C.-H."/>
        </authorList>
    </citation>
    <scope>NUCLEOTIDE SEQUENCE [LARGE SCALE GENOMIC DNA]</scope>
    <source>
        <strain evidence="1 2">CCH</strain>
    </source>
</reference>
<keyword evidence="2" id="KW-1185">Reference proteome</keyword>
<dbReference type="RefSeq" id="WP_166507849.1">
    <property type="nucleotide sequence ID" value="NZ_CP043026.1"/>
</dbReference>
<evidence type="ECO:0000313" key="1">
    <source>
        <dbReference type="EMBL" id="QEH61454.1"/>
    </source>
</evidence>
<dbReference type="EMBL" id="CP043026">
    <property type="protein sequence ID" value="QEH61454.1"/>
    <property type="molecule type" value="Genomic_DNA"/>
</dbReference>
<dbReference type="KEGG" id="schi:SCHIN_v1c02570"/>
<accession>A0A5B9Y312</accession>
<gene>
    <name evidence="1" type="ORF">SCHIN_v1c02570</name>
</gene>
<evidence type="ECO:0000313" key="2">
    <source>
        <dbReference type="Proteomes" id="UP000323144"/>
    </source>
</evidence>
<dbReference type="AlphaFoldDB" id="A0A5B9Y312"/>
<protein>
    <submittedName>
        <fullName evidence="1">Uncharacterized protein</fullName>
    </submittedName>
</protein>
<name>A0A5B9Y312_9MOLU</name>
<sequence>MIKSKTLLLIVGLGGLSTAAVIPVISLSNSFSNTFKKQNEGTDSTSNLDETLDEDIKDSNQGFEAVGVLKIKTNLGDINDLSEQSIREKLLKENNILKDKTIYIKGITLKKVKFTVENYSGTMEVNYKVTDLNNLIKEKELGKIKDIRETTIIEKIKEKNPLLSGVSFEGELSISITSLSEIHVSLANNSRSDENYIILNYKCTSIEGLFSENDLGQMDDISEANISAQVKNHNTQLEFAAEKNYVFKFVENTVQTPSGVKVNLYFNNELVKFDEANFLNITYNVKSIETIVTKLDLGEIESISPTVILDKITSLNPIFANYRNIKDSKFESIGLNYAILRNDNLEGQVTVTFVIKNLSGLLLETVVGDIEDYSTDSSKRDPKIIELVKKTNPILSDLSTSSLHVATFKISSFTVSDQYISNNTFVFSIDGYNGTLTMTFRIKRQSIEKFLKVTDLGNLYWISTKEVIQKIKDRNGADFDESELIFSTPNYTGVTVTAKETSYNYYGVVKISYKTLFSKTTGFNLNSGVNGTITGDTFVANQGIISGGDNQKANQSSIEMKYAIPDNYNNLKAAYKNFVFDITIKPKRIQANKAVASSELTSKTTNKKITTSISSITTSWSKEAELAHPGFTLTFRSRNWLGCNAGPQSWSYSTVFKYQISRATSGGIDYIKIKLVMNSSMSDYSTCDDVVSEYSTYLNSIDIN</sequence>
<organism evidence="1 2">
    <name type="scientific">Spiroplasma chinense</name>
    <dbReference type="NCBI Taxonomy" id="216932"/>
    <lineage>
        <taxon>Bacteria</taxon>
        <taxon>Bacillati</taxon>
        <taxon>Mycoplasmatota</taxon>
        <taxon>Mollicutes</taxon>
        <taxon>Entomoplasmatales</taxon>
        <taxon>Spiroplasmataceae</taxon>
        <taxon>Spiroplasma</taxon>
    </lineage>
</organism>